<evidence type="ECO:0000256" key="1">
    <source>
        <dbReference type="SAM" id="SignalP"/>
    </source>
</evidence>
<reference evidence="3" key="1">
    <citation type="submission" date="2022-09" db="EMBL/GenBank/DDBJ databases">
        <title>Tahibacter sp. nov., isolated from a fresh water.</title>
        <authorList>
            <person name="Baek J.H."/>
            <person name="Lee J.K."/>
            <person name="Kim J.M."/>
            <person name="Jeon C.O."/>
        </authorList>
    </citation>
    <scope>NUCLEOTIDE SEQUENCE</scope>
    <source>
        <strain evidence="3">W38</strain>
    </source>
</reference>
<protein>
    <submittedName>
        <fullName evidence="3">DUF6265 family protein</fullName>
    </submittedName>
</protein>
<feature type="signal peptide" evidence="1">
    <location>
        <begin position="1"/>
        <end position="20"/>
    </location>
</feature>
<dbReference type="RefSeq" id="WP_261693846.1">
    <property type="nucleotide sequence ID" value="NZ_CP104694.1"/>
</dbReference>
<name>A0ABY6BE17_9GAMM</name>
<feature type="chain" id="PRO_5045897219" evidence="1">
    <location>
        <begin position="21"/>
        <end position="153"/>
    </location>
</feature>
<evidence type="ECO:0000313" key="4">
    <source>
        <dbReference type="Proteomes" id="UP001064632"/>
    </source>
</evidence>
<dbReference type="EMBL" id="CP104694">
    <property type="protein sequence ID" value="UXI66866.1"/>
    <property type="molecule type" value="Genomic_DNA"/>
</dbReference>
<dbReference type="InterPro" id="IPR046232">
    <property type="entry name" value="DUF6265"/>
</dbReference>
<proteinExistence type="predicted"/>
<feature type="domain" description="DUF6265" evidence="2">
    <location>
        <begin position="25"/>
        <end position="130"/>
    </location>
</feature>
<accession>A0ABY6BE17</accession>
<evidence type="ECO:0000259" key="2">
    <source>
        <dbReference type="Pfam" id="PF19780"/>
    </source>
</evidence>
<evidence type="ECO:0000313" key="3">
    <source>
        <dbReference type="EMBL" id="UXI66866.1"/>
    </source>
</evidence>
<gene>
    <name evidence="3" type="ORF">N4264_19210</name>
</gene>
<organism evidence="3 4">
    <name type="scientific">Tahibacter amnicola</name>
    <dbReference type="NCBI Taxonomy" id="2976241"/>
    <lineage>
        <taxon>Bacteria</taxon>
        <taxon>Pseudomonadati</taxon>
        <taxon>Pseudomonadota</taxon>
        <taxon>Gammaproteobacteria</taxon>
        <taxon>Lysobacterales</taxon>
        <taxon>Rhodanobacteraceae</taxon>
        <taxon>Tahibacter</taxon>
    </lineage>
</organism>
<dbReference type="Pfam" id="PF19780">
    <property type="entry name" value="DUF6265"/>
    <property type="match status" value="1"/>
</dbReference>
<sequence length="153" mass="17368">MRHYRRFFPICLLLPLSAFAADFPAWLAGHWRTIDGKRTTDEVWLAPADGLMTGMSRSSGDGKPFFEFIRIHRRDAVLVYSAQPGGGSPTDFPLKSADADQYTFENPAHDFPQRIIYRRVDATHVTARIEGMIKGKPREEVWQYTRVAAPAVD</sequence>
<dbReference type="Proteomes" id="UP001064632">
    <property type="component" value="Chromosome"/>
</dbReference>
<keyword evidence="4" id="KW-1185">Reference proteome</keyword>
<keyword evidence="1" id="KW-0732">Signal</keyword>